<dbReference type="InterPro" id="IPR038718">
    <property type="entry name" value="SNF2-like_sf"/>
</dbReference>
<dbReference type="RefSeq" id="WP_242709313.1">
    <property type="nucleotide sequence ID" value="NZ_JALDAX010000003.1"/>
</dbReference>
<dbReference type="GO" id="GO:0004386">
    <property type="term" value="F:helicase activity"/>
    <property type="evidence" value="ECO:0007669"/>
    <property type="project" value="UniProtKB-KW"/>
</dbReference>
<dbReference type="SUPFAM" id="SSF52540">
    <property type="entry name" value="P-loop containing nucleoside triphosphate hydrolases"/>
    <property type="match status" value="2"/>
</dbReference>
<proteinExistence type="predicted"/>
<keyword evidence="3" id="KW-1185">Reference proteome</keyword>
<dbReference type="SMART" id="SM00507">
    <property type="entry name" value="HNHc"/>
    <property type="match status" value="1"/>
</dbReference>
<dbReference type="PROSITE" id="PS51192">
    <property type="entry name" value="HELICASE_ATP_BIND_1"/>
    <property type="match status" value="1"/>
</dbReference>
<dbReference type="InterPro" id="IPR027417">
    <property type="entry name" value="P-loop_NTPase"/>
</dbReference>
<organism evidence="2 3">
    <name type="scientific">Streptomyces spinosisporus</name>
    <dbReference type="NCBI Taxonomy" id="2927582"/>
    <lineage>
        <taxon>Bacteria</taxon>
        <taxon>Bacillati</taxon>
        <taxon>Actinomycetota</taxon>
        <taxon>Actinomycetes</taxon>
        <taxon>Kitasatosporales</taxon>
        <taxon>Streptomycetaceae</taxon>
        <taxon>Streptomyces</taxon>
    </lineage>
</organism>
<accession>A0ABS9XDS9</accession>
<dbReference type="Proteomes" id="UP001165270">
    <property type="component" value="Unassembled WGS sequence"/>
</dbReference>
<dbReference type="InterPro" id="IPR002711">
    <property type="entry name" value="HNH"/>
</dbReference>
<dbReference type="EMBL" id="JALDAX010000003">
    <property type="protein sequence ID" value="MCI3240244.1"/>
    <property type="molecule type" value="Genomic_DNA"/>
</dbReference>
<dbReference type="InterPro" id="IPR003615">
    <property type="entry name" value="HNH_nuc"/>
</dbReference>
<dbReference type="CDD" id="cd00085">
    <property type="entry name" value="HNHc"/>
    <property type="match status" value="1"/>
</dbReference>
<dbReference type="InterPro" id="IPR014001">
    <property type="entry name" value="Helicase_ATP-bd"/>
</dbReference>
<comment type="caution">
    <text evidence="2">The sequence shown here is derived from an EMBL/GenBank/DDBJ whole genome shotgun (WGS) entry which is preliminary data.</text>
</comment>
<dbReference type="Pfam" id="PF01844">
    <property type="entry name" value="HNH"/>
    <property type="match status" value="1"/>
</dbReference>
<gene>
    <name evidence="2" type="ORF">MQN93_10970</name>
</gene>
<evidence type="ECO:0000259" key="1">
    <source>
        <dbReference type="PROSITE" id="PS51192"/>
    </source>
</evidence>
<keyword evidence="2" id="KW-0547">Nucleotide-binding</keyword>
<feature type="domain" description="Helicase ATP-binding" evidence="1">
    <location>
        <begin position="78"/>
        <end position="239"/>
    </location>
</feature>
<dbReference type="PANTHER" id="PTHR47396">
    <property type="entry name" value="TYPE I RESTRICTION ENZYME ECOKI R PROTEIN"/>
    <property type="match status" value="1"/>
</dbReference>
<dbReference type="PANTHER" id="PTHR47396:SF2">
    <property type="entry name" value="HELICASE ATP-BINDING DOMAIN-CONTAINING PROTEIN"/>
    <property type="match status" value="1"/>
</dbReference>
<dbReference type="SMART" id="SM00487">
    <property type="entry name" value="DEXDc"/>
    <property type="match status" value="1"/>
</dbReference>
<evidence type="ECO:0000313" key="2">
    <source>
        <dbReference type="EMBL" id="MCI3240244.1"/>
    </source>
</evidence>
<dbReference type="Gene3D" id="3.40.50.10810">
    <property type="entry name" value="Tandem AAA-ATPase domain"/>
    <property type="match status" value="1"/>
</dbReference>
<keyword evidence="2" id="KW-0347">Helicase</keyword>
<evidence type="ECO:0000313" key="3">
    <source>
        <dbReference type="Proteomes" id="UP001165270"/>
    </source>
</evidence>
<dbReference type="InterPro" id="IPR006935">
    <property type="entry name" value="Helicase/UvrB_N"/>
</dbReference>
<keyword evidence="2" id="KW-0378">Hydrolase</keyword>
<name>A0ABS9XDS9_9ACTN</name>
<sequence>MSRRFNSGERVALYLAADGHCEICGIELQPGWHGDHIKPYSAGGTTDVVNGQSLCPACNLKKGPRHMQLRAWQEDAVRRFLRNNDDFLAVATPGAGKTTFALTAAKLLIDRGDISRIIVVVPTAHLRNQWAQAGAKVGIQLDNTFANGNTVIARDYDGTVVTYATVAAQPQLWRKLATQHGALVVLDEVHHAGDADHLSWGPALTEAFDPAHRRLLLSGTPFRSDGRPIPFVTYDQGKCVPSINYDYGTALADRDVVRPVAFPVLDGKMRWRDAGAIVTAELATVDEKKLTRALDTAFDPTGEWIRSVLRRADDELTRLREETPDAGGLVVAADQYNARQYAAILKRITGETPTVAISDEADASNLIKAYARGSQRWIVAVQMVSEGVDIPRLALGVYASRISTEMFFRQVVGRFVRMRGSEDETTATLFIPSIEPLMSYARDIERTVEAVLAEEEKELRERGEQGAKQTALTFDLVEPLDSTEAVHHSTIFRAESFSDGELKRAENAARQAGMPGSVSAEMMAHALRLAGAGRVVGTARVEPPAVEQGKTLAETKAALRKLIKRRVGQLNRRTEAEFSHIHAELNKRCGDTAKTATTETLNRRLELLDQWLEEA</sequence>
<dbReference type="Gene3D" id="1.10.30.50">
    <property type="match status" value="1"/>
</dbReference>
<reference evidence="2" key="1">
    <citation type="submission" date="2022-03" db="EMBL/GenBank/DDBJ databases">
        <title>Streptomyces 7R015 and 7R016 isolated from Barleria lupulina in Thailand.</title>
        <authorList>
            <person name="Kanchanasin P."/>
            <person name="Phongsopitanun W."/>
            <person name="Tanasupawat S."/>
        </authorList>
    </citation>
    <scope>NUCLEOTIDE SEQUENCE</scope>
    <source>
        <strain evidence="2">7R016</strain>
    </source>
</reference>
<keyword evidence="2" id="KW-0067">ATP-binding</keyword>
<dbReference type="Pfam" id="PF04851">
    <property type="entry name" value="ResIII"/>
    <property type="match status" value="1"/>
</dbReference>
<dbReference type="Gene3D" id="3.40.50.300">
    <property type="entry name" value="P-loop containing nucleotide triphosphate hydrolases"/>
    <property type="match status" value="1"/>
</dbReference>
<dbReference type="InterPro" id="IPR050742">
    <property type="entry name" value="Helicase_Restrict-Modif_Enz"/>
</dbReference>
<protein>
    <submittedName>
        <fullName evidence="2">DEAD/DEAH box helicase family protein</fullName>
    </submittedName>
</protein>